<name>A0ABN2L083_9MICO</name>
<protein>
    <submittedName>
        <fullName evidence="3">Sugar phosphate isomerase/epimerase</fullName>
    </submittedName>
</protein>
<evidence type="ECO:0000256" key="1">
    <source>
        <dbReference type="ARBA" id="ARBA00023277"/>
    </source>
</evidence>
<dbReference type="Gene3D" id="3.20.20.150">
    <property type="entry name" value="Divalent-metal-dependent TIM barrel enzymes"/>
    <property type="match status" value="1"/>
</dbReference>
<evidence type="ECO:0000313" key="4">
    <source>
        <dbReference type="Proteomes" id="UP001500506"/>
    </source>
</evidence>
<dbReference type="RefSeq" id="WP_232499564.1">
    <property type="nucleotide sequence ID" value="NZ_BAAANH010000009.1"/>
</dbReference>
<keyword evidence="3" id="KW-0413">Isomerase</keyword>
<dbReference type="InterPro" id="IPR050312">
    <property type="entry name" value="IolE/XylAMocC-like"/>
</dbReference>
<proteinExistence type="predicted"/>
<keyword evidence="1" id="KW-0119">Carbohydrate metabolism</keyword>
<organism evidence="3 4">
    <name type="scientific">Agromyces humatus</name>
    <dbReference type="NCBI Taxonomy" id="279573"/>
    <lineage>
        <taxon>Bacteria</taxon>
        <taxon>Bacillati</taxon>
        <taxon>Actinomycetota</taxon>
        <taxon>Actinomycetes</taxon>
        <taxon>Micrococcales</taxon>
        <taxon>Microbacteriaceae</taxon>
        <taxon>Agromyces</taxon>
    </lineage>
</organism>
<feature type="domain" description="Xylose isomerase-like TIM barrel" evidence="2">
    <location>
        <begin position="34"/>
        <end position="284"/>
    </location>
</feature>
<dbReference type="InterPro" id="IPR013022">
    <property type="entry name" value="Xyl_isomerase-like_TIM-brl"/>
</dbReference>
<gene>
    <name evidence="3" type="ORF">GCM10009747_35060</name>
</gene>
<accession>A0ABN2L083</accession>
<dbReference type="SUPFAM" id="SSF51658">
    <property type="entry name" value="Xylose isomerase-like"/>
    <property type="match status" value="1"/>
</dbReference>
<dbReference type="EMBL" id="BAAANH010000009">
    <property type="protein sequence ID" value="GAA1770806.1"/>
    <property type="molecule type" value="Genomic_DNA"/>
</dbReference>
<evidence type="ECO:0000313" key="3">
    <source>
        <dbReference type="EMBL" id="GAA1770806.1"/>
    </source>
</evidence>
<dbReference type="PANTHER" id="PTHR12110">
    <property type="entry name" value="HYDROXYPYRUVATE ISOMERASE"/>
    <property type="match status" value="1"/>
</dbReference>
<sequence length="338" mass="37078">MPHTRETWPIAAALHQLARSEVQHAGASRWLSDLQQVKDVGFDAIDLTDNWLKIGDLTRARRDEFRVVTEHLGLAVPALSITRRSVIDPMAGDDNLAYTHRTLEAAAELGVGVLSLGLHRPLTAAQQQALWFWTEPGHSDPEGDADTWNLAVRRFREIGEHAADYGMLVSLELYEDTYLGTSSSAVRLVEDIDLPNVGLDPDLGNIVRLHRPIEDWREMLAAMLPYTNYWQVKNYTRVEASGGVVSTHPVPLELGVINYRDAIRDAVAAGFDGVLCCEHYGGDGLGVSAMNMRYLRTLLPATSAATVVAAPELDAVDVAAQAKSPTHVTEKQAEENVA</sequence>
<dbReference type="GO" id="GO:0016853">
    <property type="term" value="F:isomerase activity"/>
    <property type="evidence" value="ECO:0007669"/>
    <property type="project" value="UniProtKB-KW"/>
</dbReference>
<dbReference type="InterPro" id="IPR036237">
    <property type="entry name" value="Xyl_isomerase-like_sf"/>
</dbReference>
<reference evidence="4" key="1">
    <citation type="journal article" date="2019" name="Int. J. Syst. Evol. Microbiol.">
        <title>The Global Catalogue of Microorganisms (GCM) 10K type strain sequencing project: providing services to taxonomists for standard genome sequencing and annotation.</title>
        <authorList>
            <consortium name="The Broad Institute Genomics Platform"/>
            <consortium name="The Broad Institute Genome Sequencing Center for Infectious Disease"/>
            <person name="Wu L."/>
            <person name="Ma J."/>
        </authorList>
    </citation>
    <scope>NUCLEOTIDE SEQUENCE [LARGE SCALE GENOMIC DNA]</scope>
    <source>
        <strain evidence="4">JCM 14319</strain>
    </source>
</reference>
<keyword evidence="4" id="KW-1185">Reference proteome</keyword>
<evidence type="ECO:0000259" key="2">
    <source>
        <dbReference type="Pfam" id="PF01261"/>
    </source>
</evidence>
<dbReference type="Pfam" id="PF01261">
    <property type="entry name" value="AP_endonuc_2"/>
    <property type="match status" value="1"/>
</dbReference>
<comment type="caution">
    <text evidence="3">The sequence shown here is derived from an EMBL/GenBank/DDBJ whole genome shotgun (WGS) entry which is preliminary data.</text>
</comment>
<dbReference type="Proteomes" id="UP001500506">
    <property type="component" value="Unassembled WGS sequence"/>
</dbReference>